<dbReference type="SUPFAM" id="SSF54427">
    <property type="entry name" value="NTF2-like"/>
    <property type="match status" value="1"/>
</dbReference>
<gene>
    <name evidence="2" type="ORF">COB13_14065</name>
</gene>
<sequence length="137" mass="16239">MKHSRLIDHYNYAFDTMQFDEMYDLMTEDFYFRNPSLEITGRDNYIRYAKDILGTYSHETVRIYAKSEDEYVHEYYLTFLSSADKFYDRVFIVAQIKMEQGLISNYVIDYNLDNVSTATQDVLVGSTQKHGMLLEQG</sequence>
<dbReference type="AlphaFoldDB" id="A0A2A4YU66"/>
<reference key="1">
    <citation type="submission" date="2017-08" db="EMBL/GenBank/DDBJ databases">
        <title>A dynamic microbial community with high functional redundancy inhabits the cold, oxic subseafloor aquifer.</title>
        <authorList>
            <person name="Tully B.J."/>
            <person name="Wheat C.G."/>
            <person name="Glazer B.T."/>
            <person name="Huber J.A."/>
        </authorList>
    </citation>
    <scope>NUCLEOTIDE SEQUENCE [LARGE SCALE GENOMIC DNA]</scope>
</reference>
<evidence type="ECO:0000259" key="1">
    <source>
        <dbReference type="Pfam" id="PF12680"/>
    </source>
</evidence>
<dbReference type="Gene3D" id="3.10.450.50">
    <property type="match status" value="1"/>
</dbReference>
<dbReference type="Pfam" id="PF12680">
    <property type="entry name" value="SnoaL_2"/>
    <property type="match status" value="1"/>
</dbReference>
<proteinExistence type="predicted"/>
<protein>
    <recommendedName>
        <fullName evidence="1">SnoaL-like domain-containing protein</fullName>
    </recommendedName>
</protein>
<reference evidence="2" key="2">
    <citation type="journal article" date="2018" name="ISME J.">
        <title>A dynamic microbial community with high functional redundancy inhabits the cold, oxic subseafloor aquifer.</title>
        <authorList>
            <person name="Tully B.J."/>
            <person name="Wheat C.G."/>
            <person name="Glazer B.T."/>
            <person name="Huber J.A."/>
        </authorList>
    </citation>
    <scope>NUCLEOTIDE SEQUENCE</scope>
    <source>
        <strain evidence="2">NORP83</strain>
    </source>
</reference>
<feature type="domain" description="SnoaL-like" evidence="1">
    <location>
        <begin position="9"/>
        <end position="79"/>
    </location>
</feature>
<dbReference type="EMBL" id="NVUS01000023">
    <property type="protein sequence ID" value="PCI98180.1"/>
    <property type="molecule type" value="Genomic_DNA"/>
</dbReference>
<accession>A0A2A4YU66</accession>
<name>A0A2A4YU66_9PROT</name>
<dbReference type="InterPro" id="IPR037401">
    <property type="entry name" value="SnoaL-like"/>
</dbReference>
<evidence type="ECO:0000313" key="2">
    <source>
        <dbReference type="EMBL" id="PCI98180.1"/>
    </source>
</evidence>
<organism evidence="2">
    <name type="scientific">OCS116 cluster bacterium</name>
    <dbReference type="NCBI Taxonomy" id="2030921"/>
    <lineage>
        <taxon>Bacteria</taxon>
        <taxon>Pseudomonadati</taxon>
        <taxon>Pseudomonadota</taxon>
        <taxon>Alphaproteobacteria</taxon>
        <taxon>OCS116 cluster</taxon>
    </lineage>
</organism>
<comment type="caution">
    <text evidence="2">The sequence shown here is derived from an EMBL/GenBank/DDBJ whole genome shotgun (WGS) entry which is preliminary data.</text>
</comment>
<dbReference type="InterPro" id="IPR032710">
    <property type="entry name" value="NTF2-like_dom_sf"/>
</dbReference>